<dbReference type="Pfam" id="PF00651">
    <property type="entry name" value="BTB"/>
    <property type="match status" value="1"/>
</dbReference>
<dbReference type="STRING" id="1160497.A0A1L9V5W2"/>
<protein>
    <recommendedName>
        <fullName evidence="1">BTB domain-containing protein</fullName>
    </recommendedName>
</protein>
<sequence length="348" mass="38938">MNIEQSADDTLDIEEFDYAGDVVLIVEGESPNAAKFLVSSKVLGLASPVFAALFSQNFSEGGQIIEGNRPEIMLRDDDPAAMRKILGILHYKGPGDEMDAKMLAALAIHCDKYNCIRALRPWIEIWLTSIGSMKATDDYGPLLLAAHFFRMPESFALVSSNAQKDLTPDVVLTWEVHEHLNLLPHCVIDDLIDGIERLLGYLHSEVQSVEGLIRECKARYVIEGLDCFRCGRSHPAQAKKCHPCNNTELHSKHCTVDSRVADYFAILRHSELWPSVIPFQKFSVSDLAFGISCANNDLKHSCGAWRCPLKQELDRLNQGVQKMVKEIRGFSLYPLHENLIDSGDKQLS</sequence>
<dbReference type="InterPro" id="IPR000210">
    <property type="entry name" value="BTB/POZ_dom"/>
</dbReference>
<evidence type="ECO:0000313" key="3">
    <source>
        <dbReference type="Proteomes" id="UP000184300"/>
    </source>
</evidence>
<gene>
    <name evidence="2" type="ORF">ASPGLDRAFT_159248</name>
</gene>
<dbReference type="PROSITE" id="PS50097">
    <property type="entry name" value="BTB"/>
    <property type="match status" value="1"/>
</dbReference>
<dbReference type="SUPFAM" id="SSF54695">
    <property type="entry name" value="POZ domain"/>
    <property type="match status" value="1"/>
</dbReference>
<dbReference type="Proteomes" id="UP000184300">
    <property type="component" value="Unassembled WGS sequence"/>
</dbReference>
<proteinExistence type="predicted"/>
<dbReference type="RefSeq" id="XP_022396008.1">
    <property type="nucleotide sequence ID" value="XM_022542431.1"/>
</dbReference>
<dbReference type="VEuPathDB" id="FungiDB:ASPGLDRAFT_159248"/>
<keyword evidence="3" id="KW-1185">Reference proteome</keyword>
<evidence type="ECO:0000313" key="2">
    <source>
        <dbReference type="EMBL" id="OJJ79310.1"/>
    </source>
</evidence>
<dbReference type="EMBL" id="KV878919">
    <property type="protein sequence ID" value="OJJ79310.1"/>
    <property type="molecule type" value="Genomic_DNA"/>
</dbReference>
<reference evidence="3" key="1">
    <citation type="journal article" date="2017" name="Genome Biol.">
        <title>Comparative genomics reveals high biological diversity and specific adaptations in the industrially and medically important fungal genus Aspergillus.</title>
        <authorList>
            <person name="de Vries R.P."/>
            <person name="Riley R."/>
            <person name="Wiebenga A."/>
            <person name="Aguilar-Osorio G."/>
            <person name="Amillis S."/>
            <person name="Uchima C.A."/>
            <person name="Anderluh G."/>
            <person name="Asadollahi M."/>
            <person name="Askin M."/>
            <person name="Barry K."/>
            <person name="Battaglia E."/>
            <person name="Bayram O."/>
            <person name="Benocci T."/>
            <person name="Braus-Stromeyer S.A."/>
            <person name="Caldana C."/>
            <person name="Canovas D."/>
            <person name="Cerqueira G.C."/>
            <person name="Chen F."/>
            <person name="Chen W."/>
            <person name="Choi C."/>
            <person name="Clum A."/>
            <person name="Dos Santos R.A."/>
            <person name="Damasio A.R."/>
            <person name="Diallinas G."/>
            <person name="Emri T."/>
            <person name="Fekete E."/>
            <person name="Flipphi M."/>
            <person name="Freyberg S."/>
            <person name="Gallo A."/>
            <person name="Gournas C."/>
            <person name="Habgood R."/>
            <person name="Hainaut M."/>
            <person name="Harispe M.L."/>
            <person name="Henrissat B."/>
            <person name="Hilden K.S."/>
            <person name="Hope R."/>
            <person name="Hossain A."/>
            <person name="Karabika E."/>
            <person name="Karaffa L."/>
            <person name="Karanyi Z."/>
            <person name="Krasevec N."/>
            <person name="Kuo A."/>
            <person name="Kusch H."/>
            <person name="LaButti K."/>
            <person name="Lagendijk E.L."/>
            <person name="Lapidus A."/>
            <person name="Levasseur A."/>
            <person name="Lindquist E."/>
            <person name="Lipzen A."/>
            <person name="Logrieco A.F."/>
            <person name="MacCabe A."/>
            <person name="Maekelae M.R."/>
            <person name="Malavazi I."/>
            <person name="Melin P."/>
            <person name="Meyer V."/>
            <person name="Mielnichuk N."/>
            <person name="Miskei M."/>
            <person name="Molnar A.P."/>
            <person name="Mule G."/>
            <person name="Ngan C.Y."/>
            <person name="Orejas M."/>
            <person name="Orosz E."/>
            <person name="Ouedraogo J.P."/>
            <person name="Overkamp K.M."/>
            <person name="Park H.-S."/>
            <person name="Perrone G."/>
            <person name="Piumi F."/>
            <person name="Punt P.J."/>
            <person name="Ram A.F."/>
            <person name="Ramon A."/>
            <person name="Rauscher S."/>
            <person name="Record E."/>
            <person name="Riano-Pachon D.M."/>
            <person name="Robert V."/>
            <person name="Roehrig J."/>
            <person name="Ruller R."/>
            <person name="Salamov A."/>
            <person name="Salih N.S."/>
            <person name="Samson R.A."/>
            <person name="Sandor E."/>
            <person name="Sanguinetti M."/>
            <person name="Schuetze T."/>
            <person name="Sepcic K."/>
            <person name="Shelest E."/>
            <person name="Sherlock G."/>
            <person name="Sophianopoulou V."/>
            <person name="Squina F.M."/>
            <person name="Sun H."/>
            <person name="Susca A."/>
            <person name="Todd R.B."/>
            <person name="Tsang A."/>
            <person name="Unkles S.E."/>
            <person name="van de Wiele N."/>
            <person name="van Rossen-Uffink D."/>
            <person name="Oliveira J.V."/>
            <person name="Vesth T.C."/>
            <person name="Visser J."/>
            <person name="Yu J.-H."/>
            <person name="Zhou M."/>
            <person name="Andersen M.R."/>
            <person name="Archer D.B."/>
            <person name="Baker S.E."/>
            <person name="Benoit I."/>
            <person name="Brakhage A.A."/>
            <person name="Braus G.H."/>
            <person name="Fischer R."/>
            <person name="Frisvad J.C."/>
            <person name="Goldman G.H."/>
            <person name="Houbraken J."/>
            <person name="Oakley B."/>
            <person name="Pocsi I."/>
            <person name="Scazzocchio C."/>
            <person name="Seiboth B."/>
            <person name="vanKuyk P.A."/>
            <person name="Wortman J."/>
            <person name="Dyer P.S."/>
            <person name="Grigoriev I.V."/>
        </authorList>
    </citation>
    <scope>NUCLEOTIDE SEQUENCE [LARGE SCALE GENOMIC DNA]</scope>
    <source>
        <strain evidence="3">CBS 516.65</strain>
    </source>
</reference>
<feature type="domain" description="BTB" evidence="1">
    <location>
        <begin position="20"/>
        <end position="90"/>
    </location>
</feature>
<dbReference type="OrthoDB" id="5275938at2759"/>
<accession>A0A1L9V5W2</accession>
<dbReference type="InterPro" id="IPR011333">
    <property type="entry name" value="SKP1/BTB/POZ_sf"/>
</dbReference>
<evidence type="ECO:0000259" key="1">
    <source>
        <dbReference type="PROSITE" id="PS50097"/>
    </source>
</evidence>
<dbReference type="AlphaFoldDB" id="A0A1L9V5W2"/>
<dbReference type="CDD" id="cd18186">
    <property type="entry name" value="BTB_POZ_ZBTB_KLHL-like"/>
    <property type="match status" value="1"/>
</dbReference>
<dbReference type="Gene3D" id="3.30.710.10">
    <property type="entry name" value="Potassium Channel Kv1.1, Chain A"/>
    <property type="match status" value="1"/>
</dbReference>
<dbReference type="GeneID" id="34458692"/>
<name>A0A1L9V5W2_ASPGL</name>
<organism evidence="2 3">
    <name type="scientific">Aspergillus glaucus CBS 516.65</name>
    <dbReference type="NCBI Taxonomy" id="1160497"/>
    <lineage>
        <taxon>Eukaryota</taxon>
        <taxon>Fungi</taxon>
        <taxon>Dikarya</taxon>
        <taxon>Ascomycota</taxon>
        <taxon>Pezizomycotina</taxon>
        <taxon>Eurotiomycetes</taxon>
        <taxon>Eurotiomycetidae</taxon>
        <taxon>Eurotiales</taxon>
        <taxon>Aspergillaceae</taxon>
        <taxon>Aspergillus</taxon>
        <taxon>Aspergillus subgen. Aspergillus</taxon>
    </lineage>
</organism>